<dbReference type="Proteomes" id="UP000467105">
    <property type="component" value="Chromosome"/>
</dbReference>
<dbReference type="RefSeq" id="WP_085271565.1">
    <property type="nucleotide sequence ID" value="NZ_AP022614.1"/>
</dbReference>
<organism evidence="1 2">
    <name type="scientific">Mycobacterium parmense</name>
    <dbReference type="NCBI Taxonomy" id="185642"/>
    <lineage>
        <taxon>Bacteria</taxon>
        <taxon>Bacillati</taxon>
        <taxon>Actinomycetota</taxon>
        <taxon>Actinomycetes</taxon>
        <taxon>Mycobacteriales</taxon>
        <taxon>Mycobacteriaceae</taxon>
        <taxon>Mycobacterium</taxon>
        <taxon>Mycobacterium simiae complex</taxon>
    </lineage>
</organism>
<evidence type="ECO:0000313" key="1">
    <source>
        <dbReference type="EMBL" id="BBZ44302.1"/>
    </source>
</evidence>
<accession>A0A7I7YSY3</accession>
<dbReference type="EMBL" id="AP022614">
    <property type="protein sequence ID" value="BBZ44302.1"/>
    <property type="molecule type" value="Genomic_DNA"/>
</dbReference>
<evidence type="ECO:0000313" key="2">
    <source>
        <dbReference type="Proteomes" id="UP000467105"/>
    </source>
</evidence>
<sequence length="249" mass="26857">MSNDESLLGTFPGRLFLRELRPRVPASIAAMGPMELISAATRAVGSYLYADECPAVLNLDVNREQLRDLAAAALAALSSLSTFGSPQMHQGALTTLHRPNPANRNPLSALPDGAFWTSTPLTAGDDSWTVSGENLRRDQPRRAVHFDETQVRLVRIDSAADWQQFIESNPVTDGGRRYPDWPTMSHSWDAVHLSPAGLLLAHPAISTTPLSCTDGSGLAHSRAGRYASVADWSAVSTAWLHEPPGAQIV</sequence>
<name>A0A7I7YSY3_9MYCO</name>
<dbReference type="AlphaFoldDB" id="A0A7I7YSY3"/>
<dbReference type="OrthoDB" id="4700192at2"/>
<proteinExistence type="predicted"/>
<protein>
    <submittedName>
        <fullName evidence="1">Uncharacterized protein</fullName>
    </submittedName>
</protein>
<keyword evidence="2" id="KW-1185">Reference proteome</keyword>
<gene>
    <name evidence="1" type="ORF">MPRM_15830</name>
</gene>
<reference evidence="1 2" key="1">
    <citation type="journal article" date="2019" name="Emerg. Microbes Infect.">
        <title>Comprehensive subspecies identification of 175 nontuberculous mycobacteria species based on 7547 genomic profiles.</title>
        <authorList>
            <person name="Matsumoto Y."/>
            <person name="Kinjo T."/>
            <person name="Motooka D."/>
            <person name="Nabeya D."/>
            <person name="Jung N."/>
            <person name="Uechi K."/>
            <person name="Horii T."/>
            <person name="Iida T."/>
            <person name="Fujita J."/>
            <person name="Nakamura S."/>
        </authorList>
    </citation>
    <scope>NUCLEOTIDE SEQUENCE [LARGE SCALE GENOMIC DNA]</scope>
    <source>
        <strain evidence="1 2">JCM 14742</strain>
    </source>
</reference>